<name>A0A2G9UQ21_TELCI</name>
<organism evidence="1 2">
    <name type="scientific">Teladorsagia circumcincta</name>
    <name type="common">Brown stomach worm</name>
    <name type="synonym">Ostertagia circumcincta</name>
    <dbReference type="NCBI Taxonomy" id="45464"/>
    <lineage>
        <taxon>Eukaryota</taxon>
        <taxon>Metazoa</taxon>
        <taxon>Ecdysozoa</taxon>
        <taxon>Nematoda</taxon>
        <taxon>Chromadorea</taxon>
        <taxon>Rhabditida</taxon>
        <taxon>Rhabditina</taxon>
        <taxon>Rhabditomorpha</taxon>
        <taxon>Strongyloidea</taxon>
        <taxon>Trichostrongylidae</taxon>
        <taxon>Teladorsagia</taxon>
    </lineage>
</organism>
<keyword evidence="2" id="KW-1185">Reference proteome</keyword>
<accession>A0A2G9UQ21</accession>
<sequence length="135" mass="15577">MLKEEGTTQEALQKFLFNYRRTPCSTLSEQSPAEVFLGRRLRSALTLLKHSEPTIGLRRNQKMEAQFNKHHAARSKMFEPHVFKWARDYCAGYPRGPRDGYDFVMGDVSTTLRLMVNFGDDKRINCAPGHTRKIA</sequence>
<reference evidence="1 2" key="1">
    <citation type="submission" date="2015-09" db="EMBL/GenBank/DDBJ databases">
        <title>Draft genome of the parasitic nematode Teladorsagia circumcincta isolate WARC Sus (inbred).</title>
        <authorList>
            <person name="Mitreva M."/>
        </authorList>
    </citation>
    <scope>NUCLEOTIDE SEQUENCE [LARGE SCALE GENOMIC DNA]</scope>
    <source>
        <strain evidence="1 2">S</strain>
    </source>
</reference>
<proteinExistence type="predicted"/>
<dbReference type="AlphaFoldDB" id="A0A2G9UQ21"/>
<dbReference type="Proteomes" id="UP000230423">
    <property type="component" value="Unassembled WGS sequence"/>
</dbReference>
<dbReference type="EMBL" id="KZ345835">
    <property type="protein sequence ID" value="PIO71822.1"/>
    <property type="molecule type" value="Genomic_DNA"/>
</dbReference>
<gene>
    <name evidence="1" type="ORF">TELCIR_06262</name>
</gene>
<evidence type="ECO:0000313" key="1">
    <source>
        <dbReference type="EMBL" id="PIO71822.1"/>
    </source>
</evidence>
<dbReference type="OrthoDB" id="5876121at2759"/>
<protein>
    <submittedName>
        <fullName evidence="1">Uncharacterized protein</fullName>
    </submittedName>
</protein>
<evidence type="ECO:0000313" key="2">
    <source>
        <dbReference type="Proteomes" id="UP000230423"/>
    </source>
</evidence>